<dbReference type="InterPro" id="IPR053708">
    <property type="entry name" value="Ribosomal_LSU_eL42"/>
</dbReference>
<comment type="function">
    <text evidence="5">Binds to the 23S rRNA.</text>
</comment>
<evidence type="ECO:0000256" key="1">
    <source>
        <dbReference type="ARBA" id="ARBA00009364"/>
    </source>
</evidence>
<dbReference type="EMBL" id="NBVN01000004">
    <property type="protein sequence ID" value="PUA32165.1"/>
    <property type="molecule type" value="Genomic_DNA"/>
</dbReference>
<reference evidence="7 8" key="1">
    <citation type="journal article" date="2018" name="Syst. Appl. Microbiol.">
        <title>A new symbiotic nanoarchaeote (Candidatus Nanoclepta minutus) and its host (Zestosphaera tikiterensis gen. nov., sp. nov.) from a New Zealand hot spring.</title>
        <authorList>
            <person name="St John E."/>
            <person name="Liu Y."/>
            <person name="Podar M."/>
            <person name="Stott M.B."/>
            <person name="Meneghin J."/>
            <person name="Chen Z."/>
            <person name="Lagutin K."/>
            <person name="Mitchell K."/>
            <person name="Reysenbach A.L."/>
        </authorList>
    </citation>
    <scope>NUCLEOTIDE SEQUENCE [LARGE SCALE GENOMIC DNA]</scope>
    <source>
        <strain evidence="7">NZ3</strain>
    </source>
</reference>
<feature type="binding site" evidence="5">
    <location>
        <position position="14"/>
    </location>
    <ligand>
        <name>Zn(2+)</name>
        <dbReference type="ChEBI" id="CHEBI:29105"/>
    </ligand>
</feature>
<dbReference type="GO" id="GO:0070180">
    <property type="term" value="F:large ribosomal subunit rRNA binding"/>
    <property type="evidence" value="ECO:0007669"/>
    <property type="project" value="UniProtKB-UniRule"/>
</dbReference>
<dbReference type="Gene3D" id="3.10.450.80">
    <property type="match status" value="1"/>
</dbReference>
<comment type="similarity">
    <text evidence="1 5 6">Belongs to the eukaryotic ribosomal protein eL42 family.</text>
</comment>
<keyword evidence="5" id="KW-0699">rRNA-binding</keyword>
<comment type="subunit">
    <text evidence="5">Part of the 50S ribosomal subunit.</text>
</comment>
<feature type="binding site" evidence="5">
    <location>
        <position position="74"/>
    </location>
    <ligand>
        <name>Zn(2+)</name>
        <dbReference type="ChEBI" id="CHEBI:29105"/>
    </ligand>
</feature>
<evidence type="ECO:0000256" key="4">
    <source>
        <dbReference type="ARBA" id="ARBA00023274"/>
    </source>
</evidence>
<name>A0A2R7Y3N0_9CREN</name>
<dbReference type="GO" id="GO:0003735">
    <property type="term" value="F:structural constituent of ribosome"/>
    <property type="evidence" value="ECO:0007669"/>
    <property type="project" value="InterPro"/>
</dbReference>
<feature type="zinc finger region" description="C4-type" evidence="5">
    <location>
        <begin position="11"/>
        <end position="74"/>
    </location>
</feature>
<dbReference type="GO" id="GO:0005840">
    <property type="term" value="C:ribosome"/>
    <property type="evidence" value="ECO:0007669"/>
    <property type="project" value="UniProtKB-KW"/>
</dbReference>
<keyword evidence="2 5" id="KW-0479">Metal-binding</keyword>
<protein>
    <recommendedName>
        <fullName evidence="5">Large ribosomal subunit protein eL42</fullName>
    </recommendedName>
</protein>
<dbReference type="InterPro" id="IPR000552">
    <property type="entry name" value="Ribosomal_eL44"/>
</dbReference>
<dbReference type="GO" id="GO:0008270">
    <property type="term" value="F:zinc ion binding"/>
    <property type="evidence" value="ECO:0007669"/>
    <property type="project" value="UniProtKB-UniRule"/>
</dbReference>
<dbReference type="GO" id="GO:1990904">
    <property type="term" value="C:ribonucleoprotein complex"/>
    <property type="evidence" value="ECO:0007669"/>
    <property type="project" value="UniProtKB-KW"/>
</dbReference>
<dbReference type="AlphaFoldDB" id="A0A2R7Y3N0"/>
<dbReference type="Pfam" id="PF00935">
    <property type="entry name" value="Ribosomal_L44"/>
    <property type="match status" value="1"/>
</dbReference>
<dbReference type="InterPro" id="IPR011332">
    <property type="entry name" value="Ribosomal_zn-bd"/>
</dbReference>
<proteinExistence type="inferred from homology"/>
<keyword evidence="5" id="KW-0862">Zinc</keyword>
<evidence type="ECO:0000256" key="3">
    <source>
        <dbReference type="ARBA" id="ARBA00022980"/>
    </source>
</evidence>
<sequence>MKIPKKLNTYCPRCKKHTEHSVTLYKGGKRRSLAEGQRRYDRKNLGYGSKRKPEQKRFAKTTKKVVLKLKCSVCGYISHREGIRLKKAEMAEVVKGA</sequence>
<dbReference type="PANTHER" id="PTHR10369">
    <property type="entry name" value="60S RIBOSOMAL PROTEIN L36A/L44"/>
    <property type="match status" value="1"/>
</dbReference>
<dbReference type="SUPFAM" id="SSF57829">
    <property type="entry name" value="Zn-binding ribosomal proteins"/>
    <property type="match status" value="1"/>
</dbReference>
<gene>
    <name evidence="5" type="primary">rpl44e</name>
    <name evidence="7" type="ORF">B7O98_05700</name>
</gene>
<feature type="binding site" evidence="5">
    <location>
        <position position="71"/>
    </location>
    <ligand>
        <name>Zn(2+)</name>
        <dbReference type="ChEBI" id="CHEBI:29105"/>
    </ligand>
</feature>
<accession>A0A2R7Y3N0</accession>
<keyword evidence="5" id="KW-0863">Zinc-finger</keyword>
<evidence type="ECO:0000313" key="8">
    <source>
        <dbReference type="Proteomes" id="UP000244093"/>
    </source>
</evidence>
<keyword evidence="5" id="KW-0694">RNA-binding</keyword>
<dbReference type="GO" id="GO:0006412">
    <property type="term" value="P:translation"/>
    <property type="evidence" value="ECO:0007669"/>
    <property type="project" value="UniProtKB-UniRule"/>
</dbReference>
<dbReference type="HAMAP" id="MF_01476">
    <property type="entry name" value="Ribosomal_L44e"/>
    <property type="match status" value="1"/>
</dbReference>
<evidence type="ECO:0000256" key="6">
    <source>
        <dbReference type="RuleBase" id="RU000666"/>
    </source>
</evidence>
<feature type="binding site" evidence="5">
    <location>
        <position position="11"/>
    </location>
    <ligand>
        <name>Zn(2+)</name>
        <dbReference type="ChEBI" id="CHEBI:29105"/>
    </ligand>
</feature>
<comment type="cofactor">
    <cofactor evidence="5">
        <name>Zn(2+)</name>
        <dbReference type="ChEBI" id="CHEBI:29105"/>
    </cofactor>
    <text evidence="5">Binds 1 zinc ion per subunit.</text>
</comment>
<dbReference type="FunFam" id="3.10.450.80:FF:000001">
    <property type="entry name" value="60S ribosomal protein L44"/>
    <property type="match status" value="1"/>
</dbReference>
<dbReference type="PROSITE" id="PS01172">
    <property type="entry name" value="RIBOSOMAL_L44E"/>
    <property type="match status" value="1"/>
</dbReference>
<dbReference type="Proteomes" id="UP000244093">
    <property type="component" value="Unassembled WGS sequence"/>
</dbReference>
<evidence type="ECO:0000256" key="2">
    <source>
        <dbReference type="ARBA" id="ARBA00022723"/>
    </source>
</evidence>
<keyword evidence="4 5" id="KW-0687">Ribonucleoprotein</keyword>
<organism evidence="7 8">
    <name type="scientific">Zestosphaera tikiterensis</name>
    <dbReference type="NCBI Taxonomy" id="1973259"/>
    <lineage>
        <taxon>Archaea</taxon>
        <taxon>Thermoproteota</taxon>
        <taxon>Thermoprotei</taxon>
        <taxon>Desulfurococcales</taxon>
        <taxon>Desulfurococcaceae</taxon>
        <taxon>Zestosphaera</taxon>
    </lineage>
</organism>
<dbReference type="NCBIfam" id="NF004425">
    <property type="entry name" value="PRK05767.1"/>
    <property type="match status" value="1"/>
</dbReference>
<evidence type="ECO:0000313" key="7">
    <source>
        <dbReference type="EMBL" id="PUA32165.1"/>
    </source>
</evidence>
<evidence type="ECO:0000256" key="5">
    <source>
        <dbReference type="HAMAP-Rule" id="MF_01476"/>
    </source>
</evidence>
<comment type="caution">
    <text evidence="7">The sequence shown here is derived from an EMBL/GenBank/DDBJ whole genome shotgun (WGS) entry which is preliminary data.</text>
</comment>
<keyword evidence="3 5" id="KW-0689">Ribosomal protein</keyword>